<feature type="domain" description="C3H1-type" evidence="12">
    <location>
        <begin position="160"/>
        <end position="187"/>
    </location>
</feature>
<feature type="domain" description="RING-type" evidence="11">
    <location>
        <begin position="233"/>
        <end position="287"/>
    </location>
</feature>
<keyword evidence="8 9" id="KW-0862">Zinc</keyword>
<sequence>MAEGGQSSAPPPNWSSKILCRYFLHGVCRQGDGCPYSHDKSSKLSMICTFYQKGQCTYGDGCRYDHVKLNPKISDSKGVHILPTVSPKSSPVSSNMVTLKKGGETTPKPTKSPKTPKPEDWVKAKEFVPGQRYTCSTVPASYAAAVEPTTESSSPCIVKGSKDLLCPFLAQGHCPYDEECEYLHGNICDMCGLAVLHPENKSQREEHQKECVKQHEQAMELSFAVARSKDKCCGICMEHILEKDNHQERRFGIMSNCNHIFCLPCIRKWRGAKQFDNQIVRACPECRVQSDFVTPSMYWVDTDEEKQKLISGYKKALGNKPCKYFKEGKGECPFYDKCFYRHAHPDGTIADPKPRPRRRRQDAEGALDIIERINLWDFLEERQNRVFLLDLEEELDNLILNLVLGGRDSDSDSDFDGFW</sequence>
<proteinExistence type="predicted"/>
<feature type="region of interest" description="Disordered" evidence="10">
    <location>
        <begin position="84"/>
        <end position="119"/>
    </location>
</feature>
<dbReference type="Gene3D" id="3.30.40.10">
    <property type="entry name" value="Zinc/RING finger domain, C3HC4 (zinc finger)"/>
    <property type="match status" value="1"/>
</dbReference>
<dbReference type="OrthoDB" id="411372at2759"/>
<dbReference type="FunFam" id="3.30.40.10:FF:000117">
    <property type="entry name" value="Probable E3 ubiquitin-protein ligase makorin-1"/>
    <property type="match status" value="1"/>
</dbReference>
<feature type="domain" description="C3H1-type" evidence="12">
    <location>
        <begin position="42"/>
        <end position="69"/>
    </location>
</feature>
<organism evidence="13 14">
    <name type="scientific">Mytilus galloprovincialis</name>
    <name type="common">Mediterranean mussel</name>
    <dbReference type="NCBI Taxonomy" id="29158"/>
    <lineage>
        <taxon>Eukaryota</taxon>
        <taxon>Metazoa</taxon>
        <taxon>Spiralia</taxon>
        <taxon>Lophotrochozoa</taxon>
        <taxon>Mollusca</taxon>
        <taxon>Bivalvia</taxon>
        <taxon>Autobranchia</taxon>
        <taxon>Pteriomorphia</taxon>
        <taxon>Mytilida</taxon>
        <taxon>Mytiloidea</taxon>
        <taxon>Mytilidae</taxon>
        <taxon>Mytilinae</taxon>
        <taxon>Mytilus</taxon>
    </lineage>
</organism>
<dbReference type="EMBL" id="UYJE01006111">
    <property type="protein sequence ID" value="VDI43109.1"/>
    <property type="molecule type" value="Genomic_DNA"/>
</dbReference>
<evidence type="ECO:0000256" key="10">
    <source>
        <dbReference type="SAM" id="MobiDB-lite"/>
    </source>
</evidence>
<keyword evidence="6 9" id="KW-0863">Zinc-finger</keyword>
<comment type="caution">
    <text evidence="13">The sequence shown here is derived from an EMBL/GenBank/DDBJ whole genome shotgun (WGS) entry which is preliminary data.</text>
</comment>
<keyword evidence="14" id="KW-1185">Reference proteome</keyword>
<evidence type="ECO:0000256" key="1">
    <source>
        <dbReference type="ARBA" id="ARBA00000900"/>
    </source>
</evidence>
<dbReference type="Pfam" id="PF14608">
    <property type="entry name" value="zf-CCCH_2"/>
    <property type="match status" value="3"/>
</dbReference>
<feature type="zinc finger region" description="C3H1-type" evidence="9">
    <location>
        <begin position="160"/>
        <end position="187"/>
    </location>
</feature>
<feature type="zinc finger region" description="C3H1-type" evidence="9">
    <location>
        <begin position="316"/>
        <end position="345"/>
    </location>
</feature>
<dbReference type="SUPFAM" id="SSF90229">
    <property type="entry name" value="CCCH zinc finger"/>
    <property type="match status" value="2"/>
</dbReference>
<protein>
    <recommendedName>
        <fullName evidence="2">RING-type E3 ubiquitin transferase</fullName>
        <ecNumber evidence="2">2.3.2.27</ecNumber>
    </recommendedName>
</protein>
<dbReference type="GO" id="GO:0008270">
    <property type="term" value="F:zinc ion binding"/>
    <property type="evidence" value="ECO:0007669"/>
    <property type="project" value="UniProtKB-KW"/>
</dbReference>
<evidence type="ECO:0000256" key="6">
    <source>
        <dbReference type="ARBA" id="ARBA00022771"/>
    </source>
</evidence>
<evidence type="ECO:0000256" key="8">
    <source>
        <dbReference type="ARBA" id="ARBA00022833"/>
    </source>
</evidence>
<dbReference type="PROSITE" id="PS00518">
    <property type="entry name" value="ZF_RING_1"/>
    <property type="match status" value="1"/>
</dbReference>
<dbReference type="InterPro" id="IPR013083">
    <property type="entry name" value="Znf_RING/FYVE/PHD"/>
</dbReference>
<dbReference type="PROSITE" id="PS50103">
    <property type="entry name" value="ZF_C3H1"/>
    <property type="match status" value="4"/>
</dbReference>
<evidence type="ECO:0000259" key="11">
    <source>
        <dbReference type="PROSITE" id="PS50089"/>
    </source>
</evidence>
<keyword evidence="5" id="KW-0677">Repeat</keyword>
<accession>A0A8B6F3S4</accession>
<dbReference type="GO" id="GO:0000209">
    <property type="term" value="P:protein polyubiquitination"/>
    <property type="evidence" value="ECO:0007669"/>
    <property type="project" value="InterPro"/>
</dbReference>
<evidence type="ECO:0000259" key="12">
    <source>
        <dbReference type="PROSITE" id="PS50103"/>
    </source>
</evidence>
<dbReference type="PROSITE" id="PS50089">
    <property type="entry name" value="ZF_RING_2"/>
    <property type="match status" value="1"/>
</dbReference>
<reference evidence="13" key="1">
    <citation type="submission" date="2018-11" db="EMBL/GenBank/DDBJ databases">
        <authorList>
            <person name="Alioto T."/>
            <person name="Alioto T."/>
        </authorList>
    </citation>
    <scope>NUCLEOTIDE SEQUENCE</scope>
</reference>
<feature type="zinc finger region" description="C3H1-type" evidence="9">
    <location>
        <begin position="14"/>
        <end position="41"/>
    </location>
</feature>
<dbReference type="AlphaFoldDB" id="A0A8B6F3S4"/>
<feature type="domain" description="C3H1-type" evidence="12">
    <location>
        <begin position="316"/>
        <end position="345"/>
    </location>
</feature>
<comment type="catalytic activity">
    <reaction evidence="1">
        <text>S-ubiquitinyl-[E2 ubiquitin-conjugating enzyme]-L-cysteine + [acceptor protein]-L-lysine = [E2 ubiquitin-conjugating enzyme]-L-cysteine + N(6)-ubiquitinyl-[acceptor protein]-L-lysine.</text>
        <dbReference type="EC" id="2.3.2.27"/>
    </reaction>
</comment>
<dbReference type="Gene3D" id="4.10.1000.10">
    <property type="entry name" value="Zinc finger, CCCH-type"/>
    <property type="match status" value="1"/>
</dbReference>
<name>A0A8B6F3S4_MYTGA</name>
<evidence type="ECO:0000256" key="3">
    <source>
        <dbReference type="ARBA" id="ARBA00022679"/>
    </source>
</evidence>
<evidence type="ECO:0000313" key="14">
    <source>
        <dbReference type="Proteomes" id="UP000596742"/>
    </source>
</evidence>
<dbReference type="PANTHER" id="PTHR11224:SF10">
    <property type="entry name" value="IP09428P-RELATED"/>
    <property type="match status" value="1"/>
</dbReference>
<keyword evidence="4 9" id="KW-0479">Metal-binding</keyword>
<dbReference type="SMART" id="SM00356">
    <property type="entry name" value="ZnF_C3H1"/>
    <property type="match status" value="4"/>
</dbReference>
<dbReference type="InterPro" id="IPR041367">
    <property type="entry name" value="Znf-CCCH_4"/>
</dbReference>
<dbReference type="SUPFAM" id="SSF57850">
    <property type="entry name" value="RING/U-box"/>
    <property type="match status" value="1"/>
</dbReference>
<dbReference type="InterPro" id="IPR000571">
    <property type="entry name" value="Znf_CCCH"/>
</dbReference>
<evidence type="ECO:0000256" key="4">
    <source>
        <dbReference type="ARBA" id="ARBA00022723"/>
    </source>
</evidence>
<evidence type="ECO:0000256" key="5">
    <source>
        <dbReference type="ARBA" id="ARBA00022737"/>
    </source>
</evidence>
<keyword evidence="13" id="KW-0012">Acyltransferase</keyword>
<dbReference type="InterPro" id="IPR036855">
    <property type="entry name" value="Znf_CCCH_sf"/>
</dbReference>
<feature type="domain" description="C3H1-type" evidence="12">
    <location>
        <begin position="14"/>
        <end position="41"/>
    </location>
</feature>
<dbReference type="InterPro" id="IPR001841">
    <property type="entry name" value="Znf_RING"/>
</dbReference>
<dbReference type="SMART" id="SM00184">
    <property type="entry name" value="RING"/>
    <property type="match status" value="1"/>
</dbReference>
<dbReference type="InterPro" id="IPR045072">
    <property type="entry name" value="MKRN-like"/>
</dbReference>
<feature type="compositionally biased region" description="Low complexity" evidence="10">
    <location>
        <begin position="85"/>
        <end position="113"/>
    </location>
</feature>
<evidence type="ECO:0000313" key="13">
    <source>
        <dbReference type="EMBL" id="VDI43109.1"/>
    </source>
</evidence>
<dbReference type="InterPro" id="IPR017907">
    <property type="entry name" value="Znf_RING_CS"/>
</dbReference>
<dbReference type="PANTHER" id="PTHR11224">
    <property type="entry name" value="MAKORIN-RELATED"/>
    <property type="match status" value="1"/>
</dbReference>
<dbReference type="GO" id="GO:0061630">
    <property type="term" value="F:ubiquitin protein ligase activity"/>
    <property type="evidence" value="ECO:0007669"/>
    <property type="project" value="UniProtKB-EC"/>
</dbReference>
<dbReference type="Proteomes" id="UP000596742">
    <property type="component" value="Unassembled WGS sequence"/>
</dbReference>
<dbReference type="EC" id="2.3.2.27" evidence="2"/>
<evidence type="ECO:0000256" key="9">
    <source>
        <dbReference type="PROSITE-ProRule" id="PRU00723"/>
    </source>
</evidence>
<gene>
    <name evidence="13" type="ORF">MGAL_10B040150</name>
</gene>
<keyword evidence="3 13" id="KW-0808">Transferase</keyword>
<evidence type="ECO:0000256" key="2">
    <source>
        <dbReference type="ARBA" id="ARBA00012483"/>
    </source>
</evidence>
<feature type="zinc finger region" description="C3H1-type" evidence="9">
    <location>
        <begin position="42"/>
        <end position="69"/>
    </location>
</feature>
<keyword evidence="7" id="KW-0833">Ubl conjugation pathway</keyword>
<dbReference type="Pfam" id="PF18044">
    <property type="entry name" value="zf-CCCH_4"/>
    <property type="match status" value="1"/>
</dbReference>
<evidence type="ECO:0000256" key="7">
    <source>
        <dbReference type="ARBA" id="ARBA00022786"/>
    </source>
</evidence>